<feature type="transmembrane region" description="Helical" evidence="2">
    <location>
        <begin position="42"/>
        <end position="60"/>
    </location>
</feature>
<evidence type="ECO:0000313" key="4">
    <source>
        <dbReference type="Proteomes" id="UP001519310"/>
    </source>
</evidence>
<evidence type="ECO:0000256" key="1">
    <source>
        <dbReference type="SAM" id="MobiDB-lite"/>
    </source>
</evidence>
<dbReference type="EMBL" id="JAGGLQ010000006">
    <property type="protein sequence ID" value="MBP2037897.1"/>
    <property type="molecule type" value="Genomic_DNA"/>
</dbReference>
<evidence type="ECO:0000313" key="3">
    <source>
        <dbReference type="EMBL" id="MBP2037897.1"/>
    </source>
</evidence>
<dbReference type="RefSeq" id="WP_189969802.1">
    <property type="nucleotide sequence ID" value="NZ_BMVL01000006.1"/>
</dbReference>
<feature type="compositionally biased region" description="Acidic residues" evidence="1">
    <location>
        <begin position="8"/>
        <end position="17"/>
    </location>
</feature>
<dbReference type="Proteomes" id="UP001519310">
    <property type="component" value="Unassembled WGS sequence"/>
</dbReference>
<comment type="caution">
    <text evidence="3">The sequence shown here is derived from an EMBL/GenBank/DDBJ whole genome shotgun (WGS) entry which is preliminary data.</text>
</comment>
<protein>
    <submittedName>
        <fullName evidence="3">Uncharacterized protein</fullName>
    </submittedName>
</protein>
<keyword evidence="2" id="KW-0472">Membrane</keyword>
<keyword evidence="2" id="KW-0812">Transmembrane</keyword>
<organism evidence="3 4">
    <name type="scientific">Streptomyces avidinii</name>
    <dbReference type="NCBI Taxonomy" id="1895"/>
    <lineage>
        <taxon>Bacteria</taxon>
        <taxon>Bacillati</taxon>
        <taxon>Actinomycetota</taxon>
        <taxon>Actinomycetes</taxon>
        <taxon>Kitasatosporales</taxon>
        <taxon>Streptomycetaceae</taxon>
        <taxon>Streptomyces</taxon>
    </lineage>
</organism>
<accession>A0ABS4L730</accession>
<name>A0ABS4L730_STRAV</name>
<proteinExistence type="predicted"/>
<feature type="region of interest" description="Disordered" evidence="1">
    <location>
        <begin position="1"/>
        <end position="35"/>
    </location>
</feature>
<keyword evidence="2" id="KW-1133">Transmembrane helix</keyword>
<sequence>MSGTENAIETETETGDDDGGRAETGALSGAESRTRNRKRLKAAAFVLAGLGFIVGGSLLAPDPEPSGWVAEPASSDPLYSGPGPTIEQVMADFEAATATAGLGPAAAPRSFMVPGCLAPWESYEHVSDARWAALLDNLTGRQWRPTQRLKRTHTVASSLTKGTWHLLVVHAKRPGTREHLSLVAANSTPACEKTFEQAEAAGSQAV</sequence>
<gene>
    <name evidence="3" type="ORF">J2Z77_003704</name>
</gene>
<evidence type="ECO:0000256" key="2">
    <source>
        <dbReference type="SAM" id="Phobius"/>
    </source>
</evidence>
<feature type="region of interest" description="Disordered" evidence="1">
    <location>
        <begin position="64"/>
        <end position="83"/>
    </location>
</feature>
<keyword evidence="4" id="KW-1185">Reference proteome</keyword>
<reference evidence="3 4" key="1">
    <citation type="submission" date="2021-03" db="EMBL/GenBank/DDBJ databases">
        <title>Genomic Encyclopedia of Type Strains, Phase IV (KMG-IV): sequencing the most valuable type-strain genomes for metagenomic binning, comparative biology and taxonomic classification.</title>
        <authorList>
            <person name="Goeker M."/>
        </authorList>
    </citation>
    <scope>NUCLEOTIDE SEQUENCE [LARGE SCALE GENOMIC DNA]</scope>
    <source>
        <strain evidence="3 4">DSM 40526</strain>
    </source>
</reference>